<proteinExistence type="predicted"/>
<evidence type="ECO:0000313" key="2">
    <source>
        <dbReference type="Proteomes" id="UP000054549"/>
    </source>
</evidence>
<accession>A0A0C2SZQ0</accession>
<dbReference type="InParanoid" id="A0A0C2SZQ0"/>
<organism evidence="1 2">
    <name type="scientific">Amanita muscaria (strain Koide BX008)</name>
    <dbReference type="NCBI Taxonomy" id="946122"/>
    <lineage>
        <taxon>Eukaryota</taxon>
        <taxon>Fungi</taxon>
        <taxon>Dikarya</taxon>
        <taxon>Basidiomycota</taxon>
        <taxon>Agaricomycotina</taxon>
        <taxon>Agaricomycetes</taxon>
        <taxon>Agaricomycetidae</taxon>
        <taxon>Agaricales</taxon>
        <taxon>Pluteineae</taxon>
        <taxon>Amanitaceae</taxon>
        <taxon>Amanita</taxon>
    </lineage>
</organism>
<reference evidence="1 2" key="1">
    <citation type="submission" date="2014-04" db="EMBL/GenBank/DDBJ databases">
        <title>Evolutionary Origins and Diversification of the Mycorrhizal Mutualists.</title>
        <authorList>
            <consortium name="DOE Joint Genome Institute"/>
            <consortium name="Mycorrhizal Genomics Consortium"/>
            <person name="Kohler A."/>
            <person name="Kuo A."/>
            <person name="Nagy L.G."/>
            <person name="Floudas D."/>
            <person name="Copeland A."/>
            <person name="Barry K.W."/>
            <person name="Cichocki N."/>
            <person name="Veneault-Fourrey C."/>
            <person name="LaButti K."/>
            <person name="Lindquist E.A."/>
            <person name="Lipzen A."/>
            <person name="Lundell T."/>
            <person name="Morin E."/>
            <person name="Murat C."/>
            <person name="Riley R."/>
            <person name="Ohm R."/>
            <person name="Sun H."/>
            <person name="Tunlid A."/>
            <person name="Henrissat B."/>
            <person name="Grigoriev I.V."/>
            <person name="Hibbett D.S."/>
            <person name="Martin F."/>
        </authorList>
    </citation>
    <scope>NUCLEOTIDE SEQUENCE [LARGE SCALE GENOMIC DNA]</scope>
    <source>
        <strain evidence="1 2">Koide BX008</strain>
    </source>
</reference>
<dbReference type="STRING" id="946122.A0A0C2SZQ0"/>
<dbReference type="Gene3D" id="3.80.10.10">
    <property type="entry name" value="Ribonuclease Inhibitor"/>
    <property type="match status" value="1"/>
</dbReference>
<dbReference type="Proteomes" id="UP000054549">
    <property type="component" value="Unassembled WGS sequence"/>
</dbReference>
<sequence>MSQSSNAISPCGRLNDDVLREIFIHCIRMNNHSDSYYLKNVSECFEVNGHCKPSIRALPQLSVSQVCPSWRDIALRTRQLWDNISIPDLTEANLSIAKEYLSRAGDAPISMKIELLESAPHYLALTNFLSSYRLRSLWLCSNIQPLFLLRLPQRSVASLEFLAVFTSDFEEASLDLNDIRYPKLGVVYVWGTIKISGFNNSLRKFHALSIPMTVIESWDLLDRFPSLEEAELTLQFDGSRSPVSRPQIHLQRLRILALYSKSETFFSTFIKALSLPVLEELRLRSRVAWPATAFQSLAHRSNYFPHLREFHLADSTSIINAGILLTSMPWLKSISLCPCYNIIKVRFDDLVLNGLASGSLTPRLQSLRVGPILNKGCFLDMVESRMRHAQMSTNGVPAPFTEVVFLATFDDDDSNRLLDMRERGIVRDYSMASKVGTRREIIIDGFEVR</sequence>
<name>A0A0C2SZQ0_AMAMK</name>
<dbReference type="AlphaFoldDB" id="A0A0C2SZQ0"/>
<keyword evidence="2" id="KW-1185">Reference proteome</keyword>
<dbReference type="InterPro" id="IPR032675">
    <property type="entry name" value="LRR_dom_sf"/>
</dbReference>
<evidence type="ECO:0000313" key="1">
    <source>
        <dbReference type="EMBL" id="KIL59629.1"/>
    </source>
</evidence>
<dbReference type="Gene3D" id="1.20.1280.50">
    <property type="match status" value="1"/>
</dbReference>
<gene>
    <name evidence="1" type="ORF">M378DRAFT_169018</name>
</gene>
<dbReference type="HOGENOM" id="CLU_030811_0_0_1"/>
<dbReference type="OrthoDB" id="3016965at2759"/>
<protein>
    <submittedName>
        <fullName evidence="1">Uncharacterized protein</fullName>
    </submittedName>
</protein>
<dbReference type="EMBL" id="KN818312">
    <property type="protein sequence ID" value="KIL59629.1"/>
    <property type="molecule type" value="Genomic_DNA"/>
</dbReference>